<sequence>MFRSLARLMSGMVADPTATITTLLYCSDLLPRNLNLDRLVRPDLLHRENYLFHFLITILRGERENTEARARTQVVVGIAARRRPSSLADLAARPSSLVSIAAPPPPLPPPAAAASVSTSASASASASPSA</sequence>
<evidence type="ECO:0000313" key="2">
    <source>
        <dbReference type="EMBL" id="THG05124.1"/>
    </source>
</evidence>
<dbReference type="AlphaFoldDB" id="A0A4S4DQV5"/>
<feature type="compositionally biased region" description="Low complexity" evidence="1">
    <location>
        <begin position="112"/>
        <end position="130"/>
    </location>
</feature>
<dbReference type="EMBL" id="SDRB02010666">
    <property type="protein sequence ID" value="THG05124.1"/>
    <property type="molecule type" value="Genomic_DNA"/>
</dbReference>
<keyword evidence="3" id="KW-1185">Reference proteome</keyword>
<feature type="region of interest" description="Disordered" evidence="1">
    <location>
        <begin position="99"/>
        <end position="130"/>
    </location>
</feature>
<dbReference type="PANTHER" id="PTHR37900">
    <property type="match status" value="1"/>
</dbReference>
<accession>A0A4S4DQV5</accession>
<organism evidence="2 3">
    <name type="scientific">Camellia sinensis var. sinensis</name>
    <name type="common">China tea</name>
    <dbReference type="NCBI Taxonomy" id="542762"/>
    <lineage>
        <taxon>Eukaryota</taxon>
        <taxon>Viridiplantae</taxon>
        <taxon>Streptophyta</taxon>
        <taxon>Embryophyta</taxon>
        <taxon>Tracheophyta</taxon>
        <taxon>Spermatophyta</taxon>
        <taxon>Magnoliopsida</taxon>
        <taxon>eudicotyledons</taxon>
        <taxon>Gunneridae</taxon>
        <taxon>Pentapetalae</taxon>
        <taxon>asterids</taxon>
        <taxon>Ericales</taxon>
        <taxon>Theaceae</taxon>
        <taxon>Camellia</taxon>
    </lineage>
</organism>
<feature type="compositionally biased region" description="Pro residues" evidence="1">
    <location>
        <begin position="102"/>
        <end position="111"/>
    </location>
</feature>
<gene>
    <name evidence="2" type="ORF">TEA_012930</name>
</gene>
<evidence type="ECO:0000256" key="1">
    <source>
        <dbReference type="SAM" id="MobiDB-lite"/>
    </source>
</evidence>
<proteinExistence type="predicted"/>
<protein>
    <submittedName>
        <fullName evidence="2">Uncharacterized protein</fullName>
    </submittedName>
</protein>
<reference evidence="2 3" key="1">
    <citation type="journal article" date="2018" name="Proc. Natl. Acad. Sci. U.S.A.">
        <title>Draft genome sequence of Camellia sinensis var. sinensis provides insights into the evolution of the tea genome and tea quality.</title>
        <authorList>
            <person name="Wei C."/>
            <person name="Yang H."/>
            <person name="Wang S."/>
            <person name="Zhao J."/>
            <person name="Liu C."/>
            <person name="Gao L."/>
            <person name="Xia E."/>
            <person name="Lu Y."/>
            <person name="Tai Y."/>
            <person name="She G."/>
            <person name="Sun J."/>
            <person name="Cao H."/>
            <person name="Tong W."/>
            <person name="Gao Q."/>
            <person name="Li Y."/>
            <person name="Deng W."/>
            <person name="Jiang X."/>
            <person name="Wang W."/>
            <person name="Chen Q."/>
            <person name="Zhang S."/>
            <person name="Li H."/>
            <person name="Wu J."/>
            <person name="Wang P."/>
            <person name="Li P."/>
            <person name="Shi C."/>
            <person name="Zheng F."/>
            <person name="Jian J."/>
            <person name="Huang B."/>
            <person name="Shan D."/>
            <person name="Shi M."/>
            <person name="Fang C."/>
            <person name="Yue Y."/>
            <person name="Li F."/>
            <person name="Li D."/>
            <person name="Wei S."/>
            <person name="Han B."/>
            <person name="Jiang C."/>
            <person name="Yin Y."/>
            <person name="Xia T."/>
            <person name="Zhang Z."/>
            <person name="Bennetzen J.L."/>
            <person name="Zhao S."/>
            <person name="Wan X."/>
        </authorList>
    </citation>
    <scope>NUCLEOTIDE SEQUENCE [LARGE SCALE GENOMIC DNA]</scope>
    <source>
        <strain evidence="3">cv. Shuchazao</strain>
        <tissue evidence="2">Leaf</tissue>
    </source>
</reference>
<evidence type="ECO:0000313" key="3">
    <source>
        <dbReference type="Proteomes" id="UP000306102"/>
    </source>
</evidence>
<name>A0A4S4DQV5_CAMSN</name>
<dbReference type="Proteomes" id="UP000306102">
    <property type="component" value="Unassembled WGS sequence"/>
</dbReference>
<dbReference type="PANTHER" id="PTHR37900:SF5">
    <property type="entry name" value="OS02G0159250 PROTEIN"/>
    <property type="match status" value="1"/>
</dbReference>
<comment type="caution">
    <text evidence="2">The sequence shown here is derived from an EMBL/GenBank/DDBJ whole genome shotgun (WGS) entry which is preliminary data.</text>
</comment>